<evidence type="ECO:0000313" key="2">
    <source>
        <dbReference type="Proteomes" id="UP000182190"/>
    </source>
</evidence>
<keyword evidence="2" id="KW-1185">Reference proteome</keyword>
<dbReference type="EMBL" id="CZCS02000236">
    <property type="protein sequence ID" value="VXD25127.1"/>
    <property type="molecule type" value="Genomic_DNA"/>
</dbReference>
<dbReference type="AlphaFoldDB" id="A0A7Z9BZR7"/>
<organism evidence="1 2">
    <name type="scientific">Planktothrix paucivesiculata PCC 9631</name>
    <dbReference type="NCBI Taxonomy" id="671071"/>
    <lineage>
        <taxon>Bacteria</taxon>
        <taxon>Bacillati</taxon>
        <taxon>Cyanobacteriota</taxon>
        <taxon>Cyanophyceae</taxon>
        <taxon>Oscillatoriophycideae</taxon>
        <taxon>Oscillatoriales</taxon>
        <taxon>Microcoleaceae</taxon>
        <taxon>Planktothrix</taxon>
    </lineage>
</organism>
<proteinExistence type="predicted"/>
<evidence type="ECO:0000313" key="1">
    <source>
        <dbReference type="EMBL" id="VXD25127.1"/>
    </source>
</evidence>
<accession>A0A7Z9BZR7</accession>
<protein>
    <submittedName>
        <fullName evidence="1">Uncharacterized protein</fullName>
    </submittedName>
</protein>
<reference evidence="1" key="1">
    <citation type="submission" date="2019-10" db="EMBL/GenBank/DDBJ databases">
        <authorList>
            <consortium name="Genoscope - CEA"/>
            <person name="William W."/>
        </authorList>
    </citation>
    <scope>NUCLEOTIDE SEQUENCE [LARGE SCALE GENOMIC DNA]</scope>
    <source>
        <strain evidence="1">BBR_PRJEB10994</strain>
    </source>
</reference>
<name>A0A7Z9BZR7_9CYAN</name>
<comment type="caution">
    <text evidence="1">The sequence shown here is derived from an EMBL/GenBank/DDBJ whole genome shotgun (WGS) entry which is preliminary data.</text>
</comment>
<sequence length="64" mass="7289">MNWKRARKSHKGKQDPIVRAQKQADLEMLELSAAAGEIDLKYLNDGTRSTRCGKNRTDESDCPR</sequence>
<gene>
    <name evidence="1" type="ORF">PL9631_910026</name>
</gene>
<dbReference type="Proteomes" id="UP000182190">
    <property type="component" value="Unassembled WGS sequence"/>
</dbReference>